<evidence type="ECO:0000256" key="14">
    <source>
        <dbReference type="ARBA" id="ARBA00022753"/>
    </source>
</evidence>
<dbReference type="GO" id="GO:0005768">
    <property type="term" value="C:endosome"/>
    <property type="evidence" value="ECO:0007669"/>
    <property type="project" value="UniProtKB-SubCell"/>
</dbReference>
<comment type="similarity">
    <text evidence="5">Belongs to the protein kinase superfamily. CMGC Ser/Thr protein kinase family. CDC2/CDKX subfamily.</text>
</comment>
<name>A0A2K5IHA2_COLAP</name>
<keyword evidence="9" id="KW-0597">Phosphoprotein</keyword>
<evidence type="ECO:0000256" key="30">
    <source>
        <dbReference type="PROSITE-ProRule" id="PRU10141"/>
    </source>
</evidence>
<dbReference type="GO" id="GO:0051301">
    <property type="term" value="P:cell division"/>
    <property type="evidence" value="ECO:0007669"/>
    <property type="project" value="UniProtKB-KW"/>
</dbReference>
<dbReference type="InterPro" id="IPR050108">
    <property type="entry name" value="CDK"/>
</dbReference>
<evidence type="ECO:0000256" key="26">
    <source>
        <dbReference type="ARBA" id="ARBA00039265"/>
    </source>
</evidence>
<keyword evidence="16" id="KW-0498">Mitosis</keyword>
<keyword evidence="10" id="KW-0132">Cell division</keyword>
<dbReference type="FunFam" id="3.30.200.20:FF:000215">
    <property type="entry name" value="Cyclin-dependent kinase 2 (CDK2L)"/>
    <property type="match status" value="1"/>
</dbReference>
<keyword evidence="18 30" id="KW-0067">ATP-binding</keyword>
<evidence type="ECO:0000256" key="27">
    <source>
        <dbReference type="ARBA" id="ARBA00041296"/>
    </source>
</evidence>
<dbReference type="PROSITE" id="PS50011">
    <property type="entry name" value="PROTEIN_KINASE_DOM"/>
    <property type="match status" value="1"/>
</dbReference>
<dbReference type="SUPFAM" id="SSF56112">
    <property type="entry name" value="Protein kinase-like (PK-like)"/>
    <property type="match status" value="1"/>
</dbReference>
<dbReference type="GO" id="GO:0000307">
    <property type="term" value="C:cyclin-dependent protein kinase holoenzyme complex"/>
    <property type="evidence" value="ECO:0007669"/>
    <property type="project" value="TreeGrafter"/>
</dbReference>
<dbReference type="GO" id="GO:0051321">
    <property type="term" value="P:meiotic cell cycle"/>
    <property type="evidence" value="ECO:0007669"/>
    <property type="project" value="UniProtKB-KW"/>
</dbReference>
<dbReference type="Gene3D" id="3.30.200.20">
    <property type="entry name" value="Phosphorylase Kinase, domain 1"/>
    <property type="match status" value="1"/>
</dbReference>
<dbReference type="GO" id="GO:0010389">
    <property type="term" value="P:regulation of G2/M transition of mitotic cell cycle"/>
    <property type="evidence" value="ECO:0007669"/>
    <property type="project" value="TreeGrafter"/>
</dbReference>
<keyword evidence="19" id="KW-0460">Magnesium</keyword>
<evidence type="ECO:0000256" key="29">
    <source>
        <dbReference type="ARBA" id="ARBA00048367"/>
    </source>
</evidence>
<evidence type="ECO:0000256" key="1">
    <source>
        <dbReference type="ARBA" id="ARBA00001946"/>
    </source>
</evidence>
<evidence type="ECO:0000313" key="33">
    <source>
        <dbReference type="Ensembl" id="ENSCANP00000016039.1"/>
    </source>
</evidence>
<evidence type="ECO:0000259" key="32">
    <source>
        <dbReference type="PROSITE" id="PS50011"/>
    </source>
</evidence>
<evidence type="ECO:0000256" key="9">
    <source>
        <dbReference type="ARBA" id="ARBA00022553"/>
    </source>
</evidence>
<evidence type="ECO:0000256" key="10">
    <source>
        <dbReference type="ARBA" id="ARBA00022618"/>
    </source>
</evidence>
<dbReference type="CDD" id="cd07860">
    <property type="entry name" value="STKc_CDK2_3"/>
    <property type="match status" value="1"/>
</dbReference>
<reference evidence="33" key="2">
    <citation type="submission" date="2025-09" db="UniProtKB">
        <authorList>
            <consortium name="Ensembl"/>
        </authorList>
    </citation>
    <scope>IDENTIFICATION</scope>
</reference>
<keyword evidence="17" id="KW-0418">Kinase</keyword>
<dbReference type="EC" id="2.7.11.22" evidence="6"/>
<sequence>MENFQKVEKIGEGTYGVVYKARNKLTGEVVALKKIRLDTETEGVPSTAIREISLLKELNHPNIRGLFSLSHLHFLKLYFSRLLDVIHTENKLYLVFEFLHQDLKKFMDASALTGIPLPLIKSYLFQLLQGLAFCHSHRVLHRDLKPQNLLINTEGAIKLADFGLARAFGVPVRTYTHEVVTLWYRAPEILLGCKYYSTAVDIWSLGCIFAEMHLVGSQHHARYCREHRRNGRQSLCLLYSYLEVAASQGWGMTAVSTPYPVTRRALFPGDSEIDQLFRIFRTLGTPDEVVWPGVTSMPDYKPSFPKWARQDFSKVVPPLDEDGRSLLSQMLHYDPNKRISAKAALAHPFFQDVTKPVPHLRL</sequence>
<comment type="catalytic activity">
    <reaction evidence="28">
        <text>L-threonyl-[protein] + ATP = O-phospho-L-threonyl-[protein] + ADP + H(+)</text>
        <dbReference type="Rhea" id="RHEA:46608"/>
        <dbReference type="Rhea" id="RHEA-COMP:11060"/>
        <dbReference type="Rhea" id="RHEA-COMP:11605"/>
        <dbReference type="ChEBI" id="CHEBI:15378"/>
        <dbReference type="ChEBI" id="CHEBI:30013"/>
        <dbReference type="ChEBI" id="CHEBI:30616"/>
        <dbReference type="ChEBI" id="CHEBI:61977"/>
        <dbReference type="ChEBI" id="CHEBI:456216"/>
        <dbReference type="EC" id="2.7.11.22"/>
    </reaction>
</comment>
<dbReference type="GO" id="GO:0005524">
    <property type="term" value="F:ATP binding"/>
    <property type="evidence" value="ECO:0007669"/>
    <property type="project" value="UniProtKB-UniRule"/>
</dbReference>
<dbReference type="PROSITE" id="PS00107">
    <property type="entry name" value="PROTEIN_KINASE_ATP"/>
    <property type="match status" value="1"/>
</dbReference>
<dbReference type="AlphaFoldDB" id="A0A2K5IHA2"/>
<evidence type="ECO:0000256" key="31">
    <source>
        <dbReference type="RuleBase" id="RU000304"/>
    </source>
</evidence>
<keyword evidence="12" id="KW-0479">Metal-binding</keyword>
<evidence type="ECO:0000256" key="5">
    <source>
        <dbReference type="ARBA" id="ARBA00006485"/>
    </source>
</evidence>
<keyword evidence="8 31" id="KW-0723">Serine/threonine-protein kinase</keyword>
<dbReference type="Gene3D" id="1.10.510.10">
    <property type="entry name" value="Transferase(Phosphotransferase) domain 1"/>
    <property type="match status" value="1"/>
</dbReference>
<evidence type="ECO:0000256" key="4">
    <source>
        <dbReference type="ARBA" id="ARBA00004408"/>
    </source>
</evidence>
<evidence type="ECO:0000313" key="34">
    <source>
        <dbReference type="Proteomes" id="UP000233080"/>
    </source>
</evidence>
<evidence type="ECO:0000256" key="8">
    <source>
        <dbReference type="ARBA" id="ARBA00022527"/>
    </source>
</evidence>
<keyword evidence="21" id="KW-0234">DNA repair</keyword>
<evidence type="ECO:0000256" key="24">
    <source>
        <dbReference type="ARBA" id="ARBA00023254"/>
    </source>
</evidence>
<keyword evidence="23" id="KW-0539">Nucleus</keyword>
<evidence type="ECO:0000256" key="2">
    <source>
        <dbReference type="ARBA" id="ARBA00004177"/>
    </source>
</evidence>
<evidence type="ECO:0000256" key="21">
    <source>
        <dbReference type="ARBA" id="ARBA00023204"/>
    </source>
</evidence>
<evidence type="ECO:0000256" key="15">
    <source>
        <dbReference type="ARBA" id="ARBA00022763"/>
    </source>
</evidence>
<dbReference type="SMART" id="SM00220">
    <property type="entry name" value="S_TKc"/>
    <property type="match status" value="1"/>
</dbReference>
<keyword evidence="13 30" id="KW-0547">Nucleotide-binding</keyword>
<evidence type="ECO:0000256" key="25">
    <source>
        <dbReference type="ARBA" id="ARBA00023306"/>
    </source>
</evidence>
<evidence type="ECO:0000256" key="16">
    <source>
        <dbReference type="ARBA" id="ARBA00022776"/>
    </source>
</evidence>
<dbReference type="Pfam" id="PF00069">
    <property type="entry name" value="Pkinase"/>
    <property type="match status" value="1"/>
</dbReference>
<comment type="subcellular location">
    <subcellularLocation>
        <location evidence="3">Cytoplasm</location>
        <location evidence="3">Cytoskeleton</location>
        <location evidence="3">Microtubule organizing center</location>
        <location evidence="3">Centrosome</location>
    </subcellularLocation>
    <subcellularLocation>
        <location evidence="2">Endosome</location>
    </subcellularLocation>
    <subcellularLocation>
        <location evidence="4">Nucleus</location>
        <location evidence="4">Cajal body</location>
    </subcellularLocation>
</comment>
<evidence type="ECO:0000256" key="18">
    <source>
        <dbReference type="ARBA" id="ARBA00022840"/>
    </source>
</evidence>
<keyword evidence="20" id="KW-0007">Acetylation</keyword>
<reference evidence="33" key="1">
    <citation type="submission" date="2025-08" db="UniProtKB">
        <authorList>
            <consortium name="Ensembl"/>
        </authorList>
    </citation>
    <scope>IDENTIFICATION</scope>
</reference>
<feature type="domain" description="Protein kinase" evidence="32">
    <location>
        <begin position="4"/>
        <end position="350"/>
    </location>
</feature>
<evidence type="ECO:0000256" key="19">
    <source>
        <dbReference type="ARBA" id="ARBA00022842"/>
    </source>
</evidence>
<evidence type="ECO:0000256" key="6">
    <source>
        <dbReference type="ARBA" id="ARBA00012425"/>
    </source>
</evidence>
<dbReference type="InterPro" id="IPR000719">
    <property type="entry name" value="Prot_kinase_dom"/>
</dbReference>
<dbReference type="Ensembl" id="ENSCANT00000038975.1">
    <property type="protein sequence ID" value="ENSCANP00000016039.1"/>
    <property type="gene ID" value="ENSCANG00000031360.1"/>
</dbReference>
<dbReference type="PANTHER" id="PTHR24056:SF521">
    <property type="entry name" value="CYCLIN-DEPENDENT KINASE 2"/>
    <property type="match status" value="1"/>
</dbReference>
<proteinExistence type="inferred from homology"/>
<evidence type="ECO:0000256" key="12">
    <source>
        <dbReference type="ARBA" id="ARBA00022723"/>
    </source>
</evidence>
<keyword evidence="34" id="KW-1185">Reference proteome</keyword>
<keyword evidence="14" id="KW-0967">Endosome</keyword>
<feature type="binding site" evidence="30">
    <location>
        <position position="33"/>
    </location>
    <ligand>
        <name>ATP</name>
        <dbReference type="ChEBI" id="CHEBI:30616"/>
    </ligand>
</feature>
<evidence type="ECO:0000256" key="17">
    <source>
        <dbReference type="ARBA" id="ARBA00022777"/>
    </source>
</evidence>
<keyword evidence="25" id="KW-0131">Cell cycle</keyword>
<comment type="catalytic activity">
    <reaction evidence="29">
        <text>L-seryl-[protein] + ATP = O-phospho-L-seryl-[protein] + ADP + H(+)</text>
        <dbReference type="Rhea" id="RHEA:17989"/>
        <dbReference type="Rhea" id="RHEA-COMP:9863"/>
        <dbReference type="Rhea" id="RHEA-COMP:11604"/>
        <dbReference type="ChEBI" id="CHEBI:15378"/>
        <dbReference type="ChEBI" id="CHEBI:29999"/>
        <dbReference type="ChEBI" id="CHEBI:30616"/>
        <dbReference type="ChEBI" id="CHEBI:83421"/>
        <dbReference type="ChEBI" id="CHEBI:456216"/>
        <dbReference type="EC" id="2.7.11.22"/>
    </reaction>
</comment>
<comment type="cofactor">
    <cofactor evidence="1">
        <name>Mg(2+)</name>
        <dbReference type="ChEBI" id="CHEBI:18420"/>
    </cofactor>
</comment>
<dbReference type="InterPro" id="IPR017441">
    <property type="entry name" value="Protein_kinase_ATP_BS"/>
</dbReference>
<evidence type="ECO:0000256" key="23">
    <source>
        <dbReference type="ARBA" id="ARBA00023242"/>
    </source>
</evidence>
<dbReference type="STRING" id="336983.ENSCANP00000016039"/>
<evidence type="ECO:0000256" key="3">
    <source>
        <dbReference type="ARBA" id="ARBA00004300"/>
    </source>
</evidence>
<dbReference type="FunFam" id="1.10.510.10:FF:000457">
    <property type="entry name" value="cyclin-dependent kinase 2 isoform X4"/>
    <property type="match status" value="1"/>
</dbReference>
<dbReference type="FunFam" id="1.10.510.10:FF:000328">
    <property type="entry name" value="Cyclin-dependent kinase 20 isoform 2"/>
    <property type="match status" value="1"/>
</dbReference>
<protein>
    <recommendedName>
        <fullName evidence="26">Cyclin-dependent kinase 2</fullName>
        <ecNumber evidence="6">2.7.11.22</ecNumber>
    </recommendedName>
    <alternativeName>
        <fullName evidence="27">Cell division protein kinase 2</fullName>
    </alternativeName>
</protein>
<keyword evidence="22" id="KW-0206">Cytoskeleton</keyword>
<dbReference type="GO" id="GO:0046872">
    <property type="term" value="F:metal ion binding"/>
    <property type="evidence" value="ECO:0007669"/>
    <property type="project" value="UniProtKB-KW"/>
</dbReference>
<dbReference type="GO" id="GO:0006281">
    <property type="term" value="P:DNA repair"/>
    <property type="evidence" value="ECO:0007669"/>
    <property type="project" value="UniProtKB-KW"/>
</dbReference>
<dbReference type="PROSITE" id="PS00108">
    <property type="entry name" value="PROTEIN_KINASE_ST"/>
    <property type="match status" value="1"/>
</dbReference>
<evidence type="ECO:0000256" key="28">
    <source>
        <dbReference type="ARBA" id="ARBA00047811"/>
    </source>
</evidence>
<dbReference type="GO" id="GO:0030332">
    <property type="term" value="F:cyclin binding"/>
    <property type="evidence" value="ECO:0007669"/>
    <property type="project" value="TreeGrafter"/>
</dbReference>
<keyword evidence="11" id="KW-0808">Transferase</keyword>
<organism evidence="33 34">
    <name type="scientific">Colobus angolensis palliatus</name>
    <name type="common">Peters' Angolan colobus</name>
    <dbReference type="NCBI Taxonomy" id="336983"/>
    <lineage>
        <taxon>Eukaryota</taxon>
        <taxon>Metazoa</taxon>
        <taxon>Chordata</taxon>
        <taxon>Craniata</taxon>
        <taxon>Vertebrata</taxon>
        <taxon>Euteleostomi</taxon>
        <taxon>Mammalia</taxon>
        <taxon>Eutheria</taxon>
        <taxon>Euarchontoglires</taxon>
        <taxon>Primates</taxon>
        <taxon>Haplorrhini</taxon>
        <taxon>Catarrhini</taxon>
        <taxon>Cercopithecidae</taxon>
        <taxon>Colobinae</taxon>
        <taxon>Colobus</taxon>
    </lineage>
</organism>
<dbReference type="GO" id="GO:0000082">
    <property type="term" value="P:G1/S transition of mitotic cell cycle"/>
    <property type="evidence" value="ECO:0007669"/>
    <property type="project" value="TreeGrafter"/>
</dbReference>
<keyword evidence="24" id="KW-0469">Meiosis</keyword>
<evidence type="ECO:0000256" key="11">
    <source>
        <dbReference type="ARBA" id="ARBA00022679"/>
    </source>
</evidence>
<dbReference type="GO" id="GO:0004693">
    <property type="term" value="F:cyclin-dependent protein serine/threonine kinase activity"/>
    <property type="evidence" value="ECO:0007669"/>
    <property type="project" value="UniProtKB-EC"/>
</dbReference>
<dbReference type="GO" id="GO:0005813">
    <property type="term" value="C:centrosome"/>
    <property type="evidence" value="ECO:0007669"/>
    <property type="project" value="UniProtKB-SubCell"/>
</dbReference>
<dbReference type="InterPro" id="IPR008271">
    <property type="entry name" value="Ser/Thr_kinase_AS"/>
</dbReference>
<dbReference type="Proteomes" id="UP000233080">
    <property type="component" value="Unassembled WGS sequence"/>
</dbReference>
<keyword evidence="15" id="KW-0227">DNA damage</keyword>
<dbReference type="GO" id="GO:0010468">
    <property type="term" value="P:regulation of gene expression"/>
    <property type="evidence" value="ECO:0007669"/>
    <property type="project" value="TreeGrafter"/>
</dbReference>
<dbReference type="GO" id="GO:0015030">
    <property type="term" value="C:Cajal body"/>
    <property type="evidence" value="ECO:0007669"/>
    <property type="project" value="UniProtKB-SubCell"/>
</dbReference>
<evidence type="ECO:0000256" key="22">
    <source>
        <dbReference type="ARBA" id="ARBA00023212"/>
    </source>
</evidence>
<accession>A0A2K5IHA2</accession>
<dbReference type="GO" id="GO:0007165">
    <property type="term" value="P:signal transduction"/>
    <property type="evidence" value="ECO:0007669"/>
    <property type="project" value="TreeGrafter"/>
</dbReference>
<dbReference type="PANTHER" id="PTHR24056">
    <property type="entry name" value="CELL DIVISION PROTEIN KINASE"/>
    <property type="match status" value="1"/>
</dbReference>
<evidence type="ECO:0000256" key="13">
    <source>
        <dbReference type="ARBA" id="ARBA00022741"/>
    </source>
</evidence>
<evidence type="ECO:0000256" key="20">
    <source>
        <dbReference type="ARBA" id="ARBA00022990"/>
    </source>
</evidence>
<dbReference type="InterPro" id="IPR011009">
    <property type="entry name" value="Kinase-like_dom_sf"/>
</dbReference>
<evidence type="ECO:0000256" key="7">
    <source>
        <dbReference type="ARBA" id="ARBA00022490"/>
    </source>
</evidence>
<keyword evidence="7" id="KW-0963">Cytoplasm</keyword>